<dbReference type="EMBL" id="BSXT01000234">
    <property type="protein sequence ID" value="GMF21663.1"/>
    <property type="molecule type" value="Genomic_DNA"/>
</dbReference>
<evidence type="ECO:0000259" key="3">
    <source>
        <dbReference type="Pfam" id="PF13359"/>
    </source>
</evidence>
<evidence type="ECO:0000313" key="4">
    <source>
        <dbReference type="EMBL" id="GMF21663.1"/>
    </source>
</evidence>
<evidence type="ECO:0000256" key="2">
    <source>
        <dbReference type="ARBA" id="ARBA00022723"/>
    </source>
</evidence>
<evidence type="ECO:0000256" key="1">
    <source>
        <dbReference type="ARBA" id="ARBA00001968"/>
    </source>
</evidence>
<comment type="cofactor">
    <cofactor evidence="1">
        <name>a divalent metal cation</name>
        <dbReference type="ChEBI" id="CHEBI:60240"/>
    </cofactor>
</comment>
<dbReference type="InterPro" id="IPR027806">
    <property type="entry name" value="HARBI1_dom"/>
</dbReference>
<dbReference type="GO" id="GO:0046872">
    <property type="term" value="F:metal ion binding"/>
    <property type="evidence" value="ECO:0007669"/>
    <property type="project" value="UniProtKB-KW"/>
</dbReference>
<reference evidence="4" key="1">
    <citation type="submission" date="2023-04" db="EMBL/GenBank/DDBJ databases">
        <title>Phytophthora fragariaefolia NBRC 109709.</title>
        <authorList>
            <person name="Ichikawa N."/>
            <person name="Sato H."/>
            <person name="Tonouchi N."/>
        </authorList>
    </citation>
    <scope>NUCLEOTIDE SEQUENCE</scope>
    <source>
        <strain evidence="4">NBRC 109709</strain>
    </source>
</reference>
<dbReference type="Pfam" id="PF13359">
    <property type="entry name" value="DDE_Tnp_4"/>
    <property type="match status" value="1"/>
</dbReference>
<dbReference type="OrthoDB" id="97834at2759"/>
<dbReference type="Proteomes" id="UP001165121">
    <property type="component" value="Unassembled WGS sequence"/>
</dbReference>
<dbReference type="AlphaFoldDB" id="A0A9W6WYL9"/>
<comment type="caution">
    <text evidence="4">The sequence shown here is derived from an EMBL/GenBank/DDBJ whole genome shotgun (WGS) entry which is preliminary data.</text>
</comment>
<evidence type="ECO:0000313" key="5">
    <source>
        <dbReference type="Proteomes" id="UP001165121"/>
    </source>
</evidence>
<feature type="domain" description="DDE Tnp4" evidence="3">
    <location>
        <begin position="56"/>
        <end position="113"/>
    </location>
</feature>
<sequence length="119" mass="13464">MGMNESVLFEAVDDLSEFLADLLSEVVRFPDTMAERRRIEQQFRCKRGFPDVVGAVDGSLIAIQRPADFNGFYCRKNYPAINVQGIVDADQKFMAIDMYPGSWSDKKYVEICAIKPSIS</sequence>
<proteinExistence type="predicted"/>
<gene>
    <name evidence="4" type="ORF">Pfra01_000295000</name>
</gene>
<protein>
    <submittedName>
        <fullName evidence="4">Unnamed protein product</fullName>
    </submittedName>
</protein>
<keyword evidence="5" id="KW-1185">Reference proteome</keyword>
<accession>A0A9W6WYL9</accession>
<organism evidence="4 5">
    <name type="scientific">Phytophthora fragariaefolia</name>
    <dbReference type="NCBI Taxonomy" id="1490495"/>
    <lineage>
        <taxon>Eukaryota</taxon>
        <taxon>Sar</taxon>
        <taxon>Stramenopiles</taxon>
        <taxon>Oomycota</taxon>
        <taxon>Peronosporomycetes</taxon>
        <taxon>Peronosporales</taxon>
        <taxon>Peronosporaceae</taxon>
        <taxon>Phytophthora</taxon>
    </lineage>
</organism>
<name>A0A9W6WYL9_9STRA</name>
<keyword evidence="2" id="KW-0479">Metal-binding</keyword>